<dbReference type="InterPro" id="IPR010359">
    <property type="entry name" value="IrrE_HExxH"/>
</dbReference>
<keyword evidence="3" id="KW-1185">Reference proteome</keyword>
<dbReference type="Pfam" id="PF06114">
    <property type="entry name" value="Peptidase_M78"/>
    <property type="match status" value="1"/>
</dbReference>
<dbReference type="Gene3D" id="1.10.10.2910">
    <property type="match status" value="1"/>
</dbReference>
<dbReference type="KEGG" id="eaz:JHT90_11725"/>
<dbReference type="AlphaFoldDB" id="A0A974NE78"/>
<organism evidence="2 3">
    <name type="scientific">Entomomonas asaccharolytica</name>
    <dbReference type="NCBI Taxonomy" id="2785331"/>
    <lineage>
        <taxon>Bacteria</taxon>
        <taxon>Pseudomonadati</taxon>
        <taxon>Pseudomonadota</taxon>
        <taxon>Gammaproteobacteria</taxon>
        <taxon>Pseudomonadales</taxon>
        <taxon>Pseudomonadaceae</taxon>
        <taxon>Entomomonas</taxon>
    </lineage>
</organism>
<protein>
    <submittedName>
        <fullName evidence="2">ImmA/IrrE family metallo-endopeptidase</fullName>
    </submittedName>
</protein>
<accession>A0A974NE78</accession>
<dbReference type="Proteomes" id="UP000595278">
    <property type="component" value="Chromosome"/>
</dbReference>
<dbReference type="EMBL" id="CP067393">
    <property type="protein sequence ID" value="QQP85048.1"/>
    <property type="molecule type" value="Genomic_DNA"/>
</dbReference>
<name>A0A974NE78_9GAMM</name>
<evidence type="ECO:0000259" key="1">
    <source>
        <dbReference type="Pfam" id="PF06114"/>
    </source>
</evidence>
<evidence type="ECO:0000313" key="3">
    <source>
        <dbReference type="Proteomes" id="UP000595278"/>
    </source>
</evidence>
<feature type="domain" description="IrrE N-terminal-like" evidence="1">
    <location>
        <begin position="45"/>
        <end position="126"/>
    </location>
</feature>
<proteinExistence type="predicted"/>
<gene>
    <name evidence="2" type="ORF">JHT90_11725</name>
</gene>
<sequence>MYKILHPNDYYFDIRDCMEMGDYHGRTGKNFIHLREDVYDGACFGNGRDRFTAAHELGHYIFHRDYIGLLHRQICTSETKSYCNSEWQANTFASELLMPACLFERCRCIEEVQEYLGVTYSAAIARNDILLRDGLITKSLC</sequence>
<dbReference type="RefSeq" id="WP_201091167.1">
    <property type="nucleotide sequence ID" value="NZ_CP067393.1"/>
</dbReference>
<evidence type="ECO:0000313" key="2">
    <source>
        <dbReference type="EMBL" id="QQP85048.1"/>
    </source>
</evidence>
<reference evidence="2 3" key="1">
    <citation type="submission" date="2021-01" db="EMBL/GenBank/DDBJ databases">
        <title>Entomomonas sp. F2A isolated from a house cricket (Acheta domesticus).</title>
        <authorList>
            <person name="Spergser J."/>
            <person name="Busse H.-J."/>
        </authorList>
    </citation>
    <scope>NUCLEOTIDE SEQUENCE [LARGE SCALE GENOMIC DNA]</scope>
    <source>
        <strain evidence="2 3">F2A</strain>
    </source>
</reference>